<dbReference type="GO" id="GO:0005886">
    <property type="term" value="C:plasma membrane"/>
    <property type="evidence" value="ECO:0007669"/>
    <property type="project" value="UniProtKB-SubCell"/>
</dbReference>
<feature type="transmembrane region" description="Helical" evidence="7">
    <location>
        <begin position="215"/>
        <end position="235"/>
    </location>
</feature>
<feature type="transmembrane region" description="Helical" evidence="7">
    <location>
        <begin position="66"/>
        <end position="85"/>
    </location>
</feature>
<dbReference type="SUPFAM" id="SSF161098">
    <property type="entry name" value="MetI-like"/>
    <property type="match status" value="1"/>
</dbReference>
<feature type="transmembrane region" description="Helical" evidence="7">
    <location>
        <begin position="97"/>
        <end position="119"/>
    </location>
</feature>
<name>A0A7C1CWX8_9BACT</name>
<dbReference type="EMBL" id="DSBT01000263">
    <property type="protein sequence ID" value="HDP78289.1"/>
    <property type="molecule type" value="Genomic_DNA"/>
</dbReference>
<keyword evidence="4 7" id="KW-0812">Transmembrane</keyword>
<evidence type="ECO:0000256" key="1">
    <source>
        <dbReference type="ARBA" id="ARBA00004651"/>
    </source>
</evidence>
<dbReference type="Gene3D" id="1.10.3720.10">
    <property type="entry name" value="MetI-like"/>
    <property type="match status" value="1"/>
</dbReference>
<reference evidence="9" key="1">
    <citation type="journal article" date="2020" name="mSystems">
        <title>Genome- and Community-Level Interaction Insights into Carbon Utilization and Element Cycling Functions of Hydrothermarchaeota in Hydrothermal Sediment.</title>
        <authorList>
            <person name="Zhou Z."/>
            <person name="Liu Y."/>
            <person name="Xu W."/>
            <person name="Pan J."/>
            <person name="Luo Z.H."/>
            <person name="Li M."/>
        </authorList>
    </citation>
    <scope>NUCLEOTIDE SEQUENCE [LARGE SCALE GENOMIC DNA]</scope>
    <source>
        <strain evidence="9">SpSt-1179</strain>
    </source>
</reference>
<feature type="transmembrane region" description="Helical" evidence="7">
    <location>
        <begin position="12"/>
        <end position="29"/>
    </location>
</feature>
<dbReference type="PANTHER" id="PTHR30151:SF20">
    <property type="entry name" value="ABC TRANSPORTER PERMEASE PROTEIN HI_0355-RELATED"/>
    <property type="match status" value="1"/>
</dbReference>
<dbReference type="Pfam" id="PF00528">
    <property type="entry name" value="BPD_transp_1"/>
    <property type="match status" value="1"/>
</dbReference>
<dbReference type="PROSITE" id="PS50928">
    <property type="entry name" value="ABC_TM1"/>
    <property type="match status" value="1"/>
</dbReference>
<evidence type="ECO:0000256" key="3">
    <source>
        <dbReference type="ARBA" id="ARBA00022475"/>
    </source>
</evidence>
<protein>
    <submittedName>
        <fullName evidence="9">ABC transporter permease</fullName>
    </submittedName>
</protein>
<proteinExistence type="inferred from homology"/>
<evidence type="ECO:0000256" key="4">
    <source>
        <dbReference type="ARBA" id="ARBA00022692"/>
    </source>
</evidence>
<sequence length="255" mass="28408">MKKNINSKLMSFLFLVAVLVVWKAVVTIFNTPTHILPPPEDILFKFIELVKNSVLQKNFMATLEEIAIGFSSGAVIGIVLGYVLAKVEILEKALSSYILIFQTAPKISLAPLFVLWFGLGILSKVVLIALVTLFPVMINMILGVRSTEKNYYNLMKVLKASRLQVMFKLELMNSMPYLMTGLRVALVLSITAAVIGEMMGSKAGLGFLLILGNEMYDITLLLTVIIVISLLSFFLDIGMKKLQEKLLFWHESATK</sequence>
<evidence type="ECO:0000256" key="7">
    <source>
        <dbReference type="RuleBase" id="RU363032"/>
    </source>
</evidence>
<evidence type="ECO:0000256" key="5">
    <source>
        <dbReference type="ARBA" id="ARBA00022989"/>
    </source>
</evidence>
<evidence type="ECO:0000259" key="8">
    <source>
        <dbReference type="PROSITE" id="PS50928"/>
    </source>
</evidence>
<keyword evidence="3" id="KW-1003">Cell membrane</keyword>
<evidence type="ECO:0000256" key="6">
    <source>
        <dbReference type="ARBA" id="ARBA00023136"/>
    </source>
</evidence>
<dbReference type="GO" id="GO:0055085">
    <property type="term" value="P:transmembrane transport"/>
    <property type="evidence" value="ECO:0007669"/>
    <property type="project" value="InterPro"/>
</dbReference>
<accession>A0A7C1CWX8</accession>
<dbReference type="InterPro" id="IPR035906">
    <property type="entry name" value="MetI-like_sf"/>
</dbReference>
<keyword evidence="2 7" id="KW-0813">Transport</keyword>
<keyword evidence="5 7" id="KW-1133">Transmembrane helix</keyword>
<evidence type="ECO:0000256" key="2">
    <source>
        <dbReference type="ARBA" id="ARBA00022448"/>
    </source>
</evidence>
<keyword evidence="6 7" id="KW-0472">Membrane</keyword>
<evidence type="ECO:0000313" key="9">
    <source>
        <dbReference type="EMBL" id="HDP78289.1"/>
    </source>
</evidence>
<dbReference type="PANTHER" id="PTHR30151">
    <property type="entry name" value="ALKANE SULFONATE ABC TRANSPORTER-RELATED, MEMBRANE SUBUNIT"/>
    <property type="match status" value="1"/>
</dbReference>
<dbReference type="CDD" id="cd06261">
    <property type="entry name" value="TM_PBP2"/>
    <property type="match status" value="1"/>
</dbReference>
<dbReference type="Proteomes" id="UP000886198">
    <property type="component" value="Unassembled WGS sequence"/>
</dbReference>
<comment type="subcellular location">
    <subcellularLocation>
        <location evidence="1 7">Cell membrane</location>
        <topology evidence="1 7">Multi-pass membrane protein</topology>
    </subcellularLocation>
</comment>
<dbReference type="InterPro" id="IPR000515">
    <property type="entry name" value="MetI-like"/>
</dbReference>
<dbReference type="AlphaFoldDB" id="A0A7C1CWX8"/>
<feature type="domain" description="ABC transmembrane type-1" evidence="8">
    <location>
        <begin position="59"/>
        <end position="239"/>
    </location>
</feature>
<comment type="caution">
    <text evidence="9">The sequence shown here is derived from an EMBL/GenBank/DDBJ whole genome shotgun (WGS) entry which is preliminary data.</text>
</comment>
<organism evidence="9">
    <name type="scientific">Mesotoga infera</name>
    <dbReference type="NCBI Taxonomy" id="1236046"/>
    <lineage>
        <taxon>Bacteria</taxon>
        <taxon>Thermotogati</taxon>
        <taxon>Thermotogota</taxon>
        <taxon>Thermotogae</taxon>
        <taxon>Kosmotogales</taxon>
        <taxon>Kosmotogaceae</taxon>
        <taxon>Mesotoga</taxon>
    </lineage>
</organism>
<feature type="transmembrane region" description="Helical" evidence="7">
    <location>
        <begin position="176"/>
        <end position="195"/>
    </location>
</feature>
<feature type="transmembrane region" description="Helical" evidence="7">
    <location>
        <begin position="125"/>
        <end position="144"/>
    </location>
</feature>
<gene>
    <name evidence="9" type="ORF">ENN47_08940</name>
</gene>
<comment type="similarity">
    <text evidence="7">Belongs to the binding-protein-dependent transport system permease family.</text>
</comment>